<keyword evidence="3" id="KW-0233">DNA recombination</keyword>
<evidence type="ECO:0000256" key="3">
    <source>
        <dbReference type="ARBA" id="ARBA00023172"/>
    </source>
</evidence>
<dbReference type="InterPro" id="IPR025269">
    <property type="entry name" value="SAM-like_dom"/>
</dbReference>
<comment type="similarity">
    <text evidence="1">Belongs to the 'phage' integrase family.</text>
</comment>
<dbReference type="InterPro" id="IPR050090">
    <property type="entry name" value="Tyrosine_recombinase_XerCD"/>
</dbReference>
<gene>
    <name evidence="5" type="ORF">MB09_08695</name>
</gene>
<dbReference type="Proteomes" id="UP000033497">
    <property type="component" value="Unassembled WGS sequence"/>
</dbReference>
<dbReference type="PANTHER" id="PTHR30349:SF64">
    <property type="entry name" value="PROPHAGE INTEGRASE INTD-RELATED"/>
    <property type="match status" value="1"/>
</dbReference>
<evidence type="ECO:0000313" key="6">
    <source>
        <dbReference type="Proteomes" id="UP000033497"/>
    </source>
</evidence>
<evidence type="ECO:0000259" key="4">
    <source>
        <dbReference type="PROSITE" id="PS51898"/>
    </source>
</evidence>
<dbReference type="SUPFAM" id="SSF56349">
    <property type="entry name" value="DNA breaking-rejoining enzymes"/>
    <property type="match status" value="1"/>
</dbReference>
<dbReference type="PANTHER" id="PTHR30349">
    <property type="entry name" value="PHAGE INTEGRASE-RELATED"/>
    <property type="match status" value="1"/>
</dbReference>
<accession>A0ABR5DIY9</accession>
<dbReference type="Gene3D" id="1.10.443.10">
    <property type="entry name" value="Intergrase catalytic core"/>
    <property type="match status" value="1"/>
</dbReference>
<name>A0ABR5DIY9_9FLAO</name>
<dbReference type="InterPro" id="IPR010998">
    <property type="entry name" value="Integrase_recombinase_N"/>
</dbReference>
<dbReference type="Pfam" id="PF00589">
    <property type="entry name" value="Phage_integrase"/>
    <property type="match status" value="1"/>
</dbReference>
<sequence>MASINIILRNKANKKGLYPVVLKVIKDRKIKVITLGLECLKSNWDKDSGQFKKTEKNYIQRNRVLLKQREKALAIITEFQLENIDFTLNQFEEKFRGKKSSKITVSEFWKEKISDLNEAGRTGNARAYKDVYTSFFKFQKNKSLVFREITPSLLDKYETYLRSKQNTDGGIGLKMREIRALYNDAIKKGIVDEKYYPFKVYKVSKLKGKGIKKAISRDEMKLMEALDTEKYPHLVDTKNYMIFSYYMGGMNFIDMMKLKWDNIQGDRILYIRSKTKGRFTVKMAEPVKKIISYYQSQKRPTGYVFPILLKENLTPMQVENRKHKTLRKFNKQLKEIAKIQGVKQNVTSYVIRHSYATNLKFAGISSDLIGQSMGHSDVSVTNSYLKEFEDTVIDDAMSKLLEEPILKYAS</sequence>
<dbReference type="Pfam" id="PF17293">
    <property type="entry name" value="Arm-DNA-bind_5"/>
    <property type="match status" value="1"/>
</dbReference>
<dbReference type="PROSITE" id="PS51898">
    <property type="entry name" value="TYR_RECOMBINASE"/>
    <property type="match status" value="1"/>
</dbReference>
<feature type="domain" description="Tyr recombinase" evidence="4">
    <location>
        <begin position="210"/>
        <end position="397"/>
    </location>
</feature>
<reference evidence="5 6" key="1">
    <citation type="submission" date="2014-10" db="EMBL/GenBank/DDBJ databases">
        <title>Genome sequencing of Vitellibacter vladivostokensis KMM 3516.</title>
        <authorList>
            <person name="Thevarajoo S."/>
            <person name="Selvaratnam C."/>
            <person name="Goh K.M."/>
            <person name="Chong C.S."/>
        </authorList>
    </citation>
    <scope>NUCLEOTIDE SEQUENCE [LARGE SCALE GENOMIC DNA]</scope>
    <source>
        <strain evidence="5 6">KMM 3516</strain>
    </source>
</reference>
<dbReference type="InterPro" id="IPR035386">
    <property type="entry name" value="Arm-DNA-bind_5"/>
</dbReference>
<evidence type="ECO:0000256" key="1">
    <source>
        <dbReference type="ARBA" id="ARBA00008857"/>
    </source>
</evidence>
<dbReference type="InterPro" id="IPR011010">
    <property type="entry name" value="DNA_brk_join_enz"/>
</dbReference>
<dbReference type="Gene3D" id="1.10.150.130">
    <property type="match status" value="1"/>
</dbReference>
<dbReference type="InterPro" id="IPR013762">
    <property type="entry name" value="Integrase-like_cat_sf"/>
</dbReference>
<evidence type="ECO:0000256" key="2">
    <source>
        <dbReference type="ARBA" id="ARBA00023125"/>
    </source>
</evidence>
<protein>
    <submittedName>
        <fullName evidence="5">Integrase</fullName>
    </submittedName>
</protein>
<proteinExistence type="inferred from homology"/>
<evidence type="ECO:0000313" key="5">
    <source>
        <dbReference type="EMBL" id="KJJ38745.1"/>
    </source>
</evidence>
<dbReference type="Pfam" id="PF13102">
    <property type="entry name" value="Phage_int_SAM_5"/>
    <property type="match status" value="1"/>
</dbReference>
<dbReference type="InterPro" id="IPR002104">
    <property type="entry name" value="Integrase_catalytic"/>
</dbReference>
<keyword evidence="2" id="KW-0238">DNA-binding</keyword>
<organism evidence="5 6">
    <name type="scientific">Aequorivita vladivostokensis</name>
    <dbReference type="NCBI Taxonomy" id="171194"/>
    <lineage>
        <taxon>Bacteria</taxon>
        <taxon>Pseudomonadati</taxon>
        <taxon>Bacteroidota</taxon>
        <taxon>Flavobacteriia</taxon>
        <taxon>Flavobacteriales</taxon>
        <taxon>Flavobacteriaceae</taxon>
        <taxon>Aequorivita</taxon>
    </lineage>
</organism>
<dbReference type="EMBL" id="JSVU01000004">
    <property type="protein sequence ID" value="KJJ38745.1"/>
    <property type="molecule type" value="Genomic_DNA"/>
</dbReference>
<comment type="caution">
    <text evidence="5">The sequence shown here is derived from an EMBL/GenBank/DDBJ whole genome shotgun (WGS) entry which is preliminary data.</text>
</comment>
<dbReference type="RefSeq" id="WP_045080493.1">
    <property type="nucleotide sequence ID" value="NZ_JSVU01000004.1"/>
</dbReference>
<keyword evidence="6" id="KW-1185">Reference proteome</keyword>